<comment type="cofactor">
    <cofactor evidence="1">
        <name>[4Fe-4S] cluster</name>
        <dbReference type="ChEBI" id="CHEBI:49883"/>
    </cofactor>
</comment>
<comment type="pathway">
    <text evidence="2">Carbohydrate metabolism; tricarboxylic acid cycle; isocitrate from oxaloacetate: step 2/2.</text>
</comment>
<dbReference type="SUPFAM" id="SSF53732">
    <property type="entry name" value="Aconitase iron-sulfur domain"/>
    <property type="match status" value="1"/>
</dbReference>
<dbReference type="FunFam" id="3.20.19.10:FF:000001">
    <property type="entry name" value="Aconitate hydratase"/>
    <property type="match status" value="1"/>
</dbReference>
<dbReference type="CDD" id="cd01580">
    <property type="entry name" value="AcnA_IRP_Swivel"/>
    <property type="match status" value="1"/>
</dbReference>
<evidence type="ECO:0000256" key="6">
    <source>
        <dbReference type="ARBA" id="ARBA00022723"/>
    </source>
</evidence>
<evidence type="ECO:0000259" key="13">
    <source>
        <dbReference type="Pfam" id="PF00330"/>
    </source>
</evidence>
<dbReference type="InterPro" id="IPR015931">
    <property type="entry name" value="Acnase/IPM_dHydase_lsu_aba_1/3"/>
</dbReference>
<reference evidence="15" key="1">
    <citation type="submission" date="2020-11" db="EMBL/GenBank/DDBJ databases">
        <title>Enhanced detection system for hospital associated transmission using whole genome sequencing surveillance.</title>
        <authorList>
            <person name="Harrison L.H."/>
            <person name="Van Tyne D."/>
            <person name="Marsh J.W."/>
            <person name="Griffith M.P."/>
            <person name="Snyder D.J."/>
            <person name="Cooper V.S."/>
            <person name="Mustapha M."/>
        </authorList>
    </citation>
    <scope>NUCLEOTIDE SEQUENCE</scope>
    <source>
        <strain evidence="15">STEN00091</strain>
    </source>
</reference>
<dbReference type="EC" id="4.2.1.3" evidence="12"/>
<dbReference type="NCBIfam" id="NF006757">
    <property type="entry name" value="PRK09277.1"/>
    <property type="match status" value="1"/>
</dbReference>
<proteinExistence type="inferred from homology"/>
<dbReference type="NCBIfam" id="NF009520">
    <property type="entry name" value="PRK12881.1"/>
    <property type="match status" value="1"/>
</dbReference>
<evidence type="ECO:0000256" key="1">
    <source>
        <dbReference type="ARBA" id="ARBA00001966"/>
    </source>
</evidence>
<gene>
    <name evidence="15" type="primary">acnA</name>
    <name evidence="15" type="ORF">I5U67_15325</name>
</gene>
<dbReference type="Proteomes" id="UP000625930">
    <property type="component" value="Unassembled WGS sequence"/>
</dbReference>
<accession>A0AA89WLZ9</accession>
<dbReference type="PRINTS" id="PR00415">
    <property type="entry name" value="ACONITASE"/>
</dbReference>
<sequence>MRGPLQAIRKKELPRRSDSFSTRSQLNVGGKTYDYFSLPTLGQCFDISHLPYSMKILLENLLRHEDGGITVGKDHIEAVARWNPAAEPDTEIAFMPARVVLQDFTGVPCVVDLAAMRDAVVKLGGSPEQINPQIPSELVIDHSVQVDVFGKPDALDLNGKIEFQRNQERYGFLRWGQKAFDNFKVVPPNTGIVHQVNLENLARVVMTADKDGKAVAYPDTVFGTDSHTTMINGIGVLGWGVGGIEAEAAMLGQPSSMLIPQVVGFKLTGKLPEGATATDLVLTVTQMLRKLGVVGKFVEFYGDGLQHLPLADRATIGNMAPEYGATCGIFPIDAESLNYLRLSGRSEEQIDLVEAYAKAQGLWHEPGSPHAQYSTTLELDMGTVKPSLAGPKRPQDRVLLEDVQKNYREALVGMTANRDKRSEDVSTFVNEGGGAAVGNEQLAKGFADIEIEGRKVRLKDGAVVIAAITSCTNTSNPAVMIGAGLLARNAAAKGLNRQPWVKTSLGPGSRVVTDYLEKAGVLKELEKIGFYVVGYGCTTCIGNSGPLPTEVSAGIATGDLVVTSVLSGNRNFEGRVHPEVKMNYLASPPLVVAYAIAGTTDIDLTTQPLGTGSDGQPVFLRDIWPSNKEIGDVIAATIGPEMFKQNYADVFKGDTRWNTIASPDGNLYEWSDASTYIKNPPYFDGMTMQTGSIDDVHGARVMGLFGDSITTDHISPAGNIKKDSPAGRFLQERGVQPADFNSYGSRRGNDDVMVRGTFANIRIKNLMFGGEEGGNTLYYPAGGGQPEKLAIYDAAMKYKADKVPLVVLAGKEYGTGSSRDWAAKGTLLLGVKAVIAESFERIHRSNLVGMGVLPLQFRNGENAQSLGLDGSEVIDITGLQDGASKRATVTATKADGTRKTFEVSVMLLTPKEVEYFRHGGLLQYVLRQLASK</sequence>
<dbReference type="GO" id="GO:0003723">
    <property type="term" value="F:RNA binding"/>
    <property type="evidence" value="ECO:0007669"/>
    <property type="project" value="UniProtKB-KW"/>
</dbReference>
<dbReference type="InterPro" id="IPR018136">
    <property type="entry name" value="Aconitase_4Fe-4S_BS"/>
</dbReference>
<evidence type="ECO:0000256" key="5">
    <source>
        <dbReference type="ARBA" id="ARBA00022532"/>
    </source>
</evidence>
<dbReference type="Gene3D" id="3.30.499.10">
    <property type="entry name" value="Aconitase, domain 3"/>
    <property type="match status" value="2"/>
</dbReference>
<keyword evidence="10 12" id="KW-0456">Lyase</keyword>
<evidence type="ECO:0000256" key="11">
    <source>
        <dbReference type="ARBA" id="ARBA00023501"/>
    </source>
</evidence>
<name>A0AA89WLZ9_STEMA</name>
<dbReference type="InterPro" id="IPR000573">
    <property type="entry name" value="AconitaseA/IPMdHydase_ssu_swvl"/>
</dbReference>
<comment type="similarity">
    <text evidence="3 12">Belongs to the aconitase/IPM isomerase family.</text>
</comment>
<dbReference type="InterPro" id="IPR044137">
    <property type="entry name" value="AcnA_IRP_Swivel"/>
</dbReference>
<keyword evidence="9 12" id="KW-0411">Iron-sulfur</keyword>
<dbReference type="InterPro" id="IPR006249">
    <property type="entry name" value="Aconitase/IRP2"/>
</dbReference>
<dbReference type="SUPFAM" id="SSF52016">
    <property type="entry name" value="LeuD/IlvD-like"/>
    <property type="match status" value="1"/>
</dbReference>
<comment type="catalytic activity">
    <reaction evidence="11 12">
        <text>citrate = D-threo-isocitrate</text>
        <dbReference type="Rhea" id="RHEA:10336"/>
        <dbReference type="ChEBI" id="CHEBI:15562"/>
        <dbReference type="ChEBI" id="CHEBI:16947"/>
        <dbReference type="EC" id="4.2.1.3"/>
    </reaction>
</comment>
<evidence type="ECO:0000256" key="7">
    <source>
        <dbReference type="ARBA" id="ARBA00022884"/>
    </source>
</evidence>
<dbReference type="InterPro" id="IPR036008">
    <property type="entry name" value="Aconitase_4Fe-4S_dom"/>
</dbReference>
<dbReference type="Gene3D" id="6.10.190.10">
    <property type="match status" value="1"/>
</dbReference>
<dbReference type="AlphaFoldDB" id="A0AA89WLZ9"/>
<evidence type="ECO:0000259" key="14">
    <source>
        <dbReference type="Pfam" id="PF00694"/>
    </source>
</evidence>
<dbReference type="PROSITE" id="PS01244">
    <property type="entry name" value="ACONITASE_2"/>
    <property type="match status" value="1"/>
</dbReference>
<dbReference type="PROSITE" id="PS00450">
    <property type="entry name" value="ACONITASE_1"/>
    <property type="match status" value="1"/>
</dbReference>
<evidence type="ECO:0000256" key="3">
    <source>
        <dbReference type="ARBA" id="ARBA00007185"/>
    </source>
</evidence>
<dbReference type="FunFam" id="3.30.499.10:FF:000002">
    <property type="entry name" value="Aconitate hydratase"/>
    <property type="match status" value="1"/>
</dbReference>
<dbReference type="Gene3D" id="3.20.19.10">
    <property type="entry name" value="Aconitase, domain 4"/>
    <property type="match status" value="1"/>
</dbReference>
<evidence type="ECO:0000256" key="12">
    <source>
        <dbReference type="RuleBase" id="RU361275"/>
    </source>
</evidence>
<dbReference type="NCBIfam" id="TIGR01341">
    <property type="entry name" value="aconitase_1"/>
    <property type="match status" value="1"/>
</dbReference>
<dbReference type="FunFam" id="3.30.499.10:FF:000009">
    <property type="entry name" value="Aconitate hydratase"/>
    <property type="match status" value="1"/>
</dbReference>
<evidence type="ECO:0000256" key="10">
    <source>
        <dbReference type="ARBA" id="ARBA00023239"/>
    </source>
</evidence>
<evidence type="ECO:0000256" key="2">
    <source>
        <dbReference type="ARBA" id="ARBA00004717"/>
    </source>
</evidence>
<dbReference type="GO" id="GO:0046872">
    <property type="term" value="F:metal ion binding"/>
    <property type="evidence" value="ECO:0007669"/>
    <property type="project" value="UniProtKB-KW"/>
</dbReference>
<dbReference type="EMBL" id="JADUNP010000036">
    <property type="protein sequence ID" value="MBH1653532.1"/>
    <property type="molecule type" value="Genomic_DNA"/>
</dbReference>
<keyword evidence="6" id="KW-0479">Metal-binding</keyword>
<evidence type="ECO:0000256" key="4">
    <source>
        <dbReference type="ARBA" id="ARBA00022485"/>
    </source>
</evidence>
<feature type="domain" description="Aconitase/3-isopropylmalate dehydratase large subunit alpha/beta/alpha" evidence="13">
    <location>
        <begin position="88"/>
        <end position="598"/>
    </location>
</feature>
<evidence type="ECO:0000313" key="16">
    <source>
        <dbReference type="Proteomes" id="UP000625930"/>
    </source>
</evidence>
<dbReference type="Pfam" id="PF00330">
    <property type="entry name" value="Aconitase"/>
    <property type="match status" value="1"/>
</dbReference>
<dbReference type="PANTHER" id="PTHR11670">
    <property type="entry name" value="ACONITASE/IRON-RESPONSIVE ELEMENT FAMILY MEMBER"/>
    <property type="match status" value="1"/>
</dbReference>
<dbReference type="GO" id="GO:0051539">
    <property type="term" value="F:4 iron, 4 sulfur cluster binding"/>
    <property type="evidence" value="ECO:0007669"/>
    <property type="project" value="UniProtKB-KW"/>
</dbReference>
<keyword evidence="4 12" id="KW-0004">4Fe-4S</keyword>
<evidence type="ECO:0000313" key="15">
    <source>
        <dbReference type="EMBL" id="MBH1653532.1"/>
    </source>
</evidence>
<organism evidence="15 16">
    <name type="scientific">Stenotrophomonas maltophilia</name>
    <name type="common">Pseudomonas maltophilia</name>
    <name type="synonym">Xanthomonas maltophilia</name>
    <dbReference type="NCBI Taxonomy" id="40324"/>
    <lineage>
        <taxon>Bacteria</taxon>
        <taxon>Pseudomonadati</taxon>
        <taxon>Pseudomonadota</taxon>
        <taxon>Gammaproteobacteria</taxon>
        <taxon>Lysobacterales</taxon>
        <taxon>Lysobacteraceae</taxon>
        <taxon>Stenotrophomonas</taxon>
        <taxon>Stenotrophomonas maltophilia group</taxon>
    </lineage>
</organism>
<feature type="domain" description="Aconitase A/isopropylmalate dehydratase small subunit swivel" evidence="14">
    <location>
        <begin position="728"/>
        <end position="859"/>
    </location>
</feature>
<comment type="function">
    <text evidence="12">Catalyzes the isomerization of citrate to isocitrate via cis-aconitate.</text>
</comment>
<keyword evidence="8 12" id="KW-0408">Iron</keyword>
<keyword evidence="7" id="KW-0694">RNA-binding</keyword>
<dbReference type="InterPro" id="IPR015928">
    <property type="entry name" value="Aconitase/3IPM_dehydase_swvl"/>
</dbReference>
<dbReference type="Pfam" id="PF00694">
    <property type="entry name" value="Aconitase_C"/>
    <property type="match status" value="1"/>
</dbReference>
<evidence type="ECO:0000256" key="9">
    <source>
        <dbReference type="ARBA" id="ARBA00023014"/>
    </source>
</evidence>
<evidence type="ECO:0000256" key="8">
    <source>
        <dbReference type="ARBA" id="ARBA00023004"/>
    </source>
</evidence>
<dbReference type="GO" id="GO:0003994">
    <property type="term" value="F:aconitate hydratase activity"/>
    <property type="evidence" value="ECO:0007669"/>
    <property type="project" value="UniProtKB-EC"/>
</dbReference>
<comment type="caution">
    <text evidence="15">The sequence shown here is derived from an EMBL/GenBank/DDBJ whole genome shotgun (WGS) entry which is preliminary data.</text>
</comment>
<protein>
    <recommendedName>
        <fullName evidence="12">Aconitate hydratase</fullName>
        <shortName evidence="12">Aconitase</shortName>
        <ecNumber evidence="12">4.2.1.3</ecNumber>
    </recommendedName>
</protein>
<dbReference type="InterPro" id="IPR001030">
    <property type="entry name" value="Acoase/IPM_deHydtase_lsu_aba"/>
</dbReference>
<keyword evidence="5" id="KW-0816">Tricarboxylic acid cycle</keyword>
<dbReference type="CDD" id="cd01586">
    <property type="entry name" value="AcnA_IRP"/>
    <property type="match status" value="1"/>
</dbReference>
<dbReference type="GO" id="GO:0006099">
    <property type="term" value="P:tricarboxylic acid cycle"/>
    <property type="evidence" value="ECO:0007669"/>
    <property type="project" value="UniProtKB-KW"/>
</dbReference>